<evidence type="ECO:0000313" key="1">
    <source>
        <dbReference type="EMBL" id="CAJ0586295.1"/>
    </source>
</evidence>
<dbReference type="InterPro" id="IPR036880">
    <property type="entry name" value="Kunitz_BPTI_sf"/>
</dbReference>
<gene>
    <name evidence="1" type="ORF">MSPICULIGERA_LOCUS24302</name>
</gene>
<dbReference type="GO" id="GO:0004867">
    <property type="term" value="F:serine-type endopeptidase inhibitor activity"/>
    <property type="evidence" value="ECO:0007669"/>
    <property type="project" value="InterPro"/>
</dbReference>
<feature type="non-terminal residue" evidence="1">
    <location>
        <position position="1"/>
    </location>
</feature>
<accession>A0AA36GCR7</accession>
<dbReference type="Proteomes" id="UP001177023">
    <property type="component" value="Unassembled WGS sequence"/>
</dbReference>
<dbReference type="SUPFAM" id="SSF57362">
    <property type="entry name" value="BPTI-like"/>
    <property type="match status" value="1"/>
</dbReference>
<protein>
    <recommendedName>
        <fullName evidence="3">BPTI/Kunitz inhibitor domain-containing protein</fullName>
    </recommendedName>
</protein>
<evidence type="ECO:0008006" key="3">
    <source>
        <dbReference type="Google" id="ProtNLM"/>
    </source>
</evidence>
<proteinExistence type="predicted"/>
<dbReference type="AlphaFoldDB" id="A0AA36GCR7"/>
<organism evidence="1 2">
    <name type="scientific">Mesorhabditis spiculigera</name>
    <dbReference type="NCBI Taxonomy" id="96644"/>
    <lineage>
        <taxon>Eukaryota</taxon>
        <taxon>Metazoa</taxon>
        <taxon>Ecdysozoa</taxon>
        <taxon>Nematoda</taxon>
        <taxon>Chromadorea</taxon>
        <taxon>Rhabditida</taxon>
        <taxon>Rhabditina</taxon>
        <taxon>Rhabditomorpha</taxon>
        <taxon>Rhabditoidea</taxon>
        <taxon>Rhabditidae</taxon>
        <taxon>Mesorhabditinae</taxon>
        <taxon>Mesorhabditis</taxon>
    </lineage>
</organism>
<evidence type="ECO:0000313" key="2">
    <source>
        <dbReference type="Proteomes" id="UP001177023"/>
    </source>
</evidence>
<dbReference type="EMBL" id="CATQJA010002708">
    <property type="protein sequence ID" value="CAJ0586295.1"/>
    <property type="molecule type" value="Genomic_DNA"/>
</dbReference>
<comment type="caution">
    <text evidence="1">The sequence shown here is derived from an EMBL/GenBank/DDBJ whole genome shotgun (WGS) entry which is preliminary data.</text>
</comment>
<name>A0AA36GCR7_9BILA</name>
<sequence>MRLGGWVLADFTCIEQPSERQLFTCESIEKLYFFNVTSGKCQRFWGCDRRFFGSLAECFVDCEDAAPTKFPITAVPPAAASVFSPRTRTTIPPSSSTTLRTTVWNSAKYAEINKRYEAAAANRLPEAAMIEASF</sequence>
<keyword evidence="2" id="KW-1185">Reference proteome</keyword>
<reference evidence="1" key="1">
    <citation type="submission" date="2023-06" db="EMBL/GenBank/DDBJ databases">
        <authorList>
            <person name="Delattre M."/>
        </authorList>
    </citation>
    <scope>NUCLEOTIDE SEQUENCE</scope>
    <source>
        <strain evidence="1">AF72</strain>
    </source>
</reference>